<proteinExistence type="predicted"/>
<dbReference type="PANTHER" id="PTHR11662">
    <property type="entry name" value="SOLUTE CARRIER FAMILY 17"/>
    <property type="match status" value="1"/>
</dbReference>
<feature type="transmembrane region" description="Helical" evidence="6">
    <location>
        <begin position="343"/>
        <end position="363"/>
    </location>
</feature>
<feature type="transmembrane region" description="Helical" evidence="6">
    <location>
        <begin position="113"/>
        <end position="132"/>
    </location>
</feature>
<keyword evidence="3 6" id="KW-1133">Transmembrane helix</keyword>
<feature type="transmembrane region" description="Helical" evidence="6">
    <location>
        <begin position="403"/>
        <end position="425"/>
    </location>
</feature>
<dbReference type="Pfam" id="PF07690">
    <property type="entry name" value="MFS_1"/>
    <property type="match status" value="2"/>
</dbReference>
<feature type="transmembrane region" description="Helical" evidence="6">
    <location>
        <begin position="845"/>
        <end position="867"/>
    </location>
</feature>
<feature type="transmembrane region" description="Helical" evidence="6">
    <location>
        <begin position="138"/>
        <end position="161"/>
    </location>
</feature>
<evidence type="ECO:0000256" key="6">
    <source>
        <dbReference type="SAM" id="Phobius"/>
    </source>
</evidence>
<dbReference type="EMBL" id="NJHN03000037">
    <property type="protein sequence ID" value="KAH9421718.1"/>
    <property type="molecule type" value="Genomic_DNA"/>
</dbReference>
<keyword evidence="10" id="KW-1185">Reference proteome</keyword>
<feature type="transmembrane region" description="Helical" evidence="6">
    <location>
        <begin position="649"/>
        <end position="668"/>
    </location>
</feature>
<reference evidence="9 10" key="2">
    <citation type="journal article" date="2022" name="Mol. Biol. Evol.">
        <title>Comparative Genomics Reveals Insights into the Divergent Evolution of Astigmatic Mites and Household Pest Adaptations.</title>
        <authorList>
            <person name="Xiong Q."/>
            <person name="Wan A.T."/>
            <person name="Liu X."/>
            <person name="Fung C.S."/>
            <person name="Xiao X."/>
            <person name="Malainual N."/>
            <person name="Hou J."/>
            <person name="Wang L."/>
            <person name="Wang M."/>
            <person name="Yang K.Y."/>
            <person name="Cui Y."/>
            <person name="Leung E.L."/>
            <person name="Nong W."/>
            <person name="Shin S.K."/>
            <person name="Au S.W."/>
            <person name="Jeong K.Y."/>
            <person name="Chew F.T."/>
            <person name="Hui J.H."/>
            <person name="Leung T.F."/>
            <person name="Tungtrongchitr A."/>
            <person name="Zhong N."/>
            <person name="Liu Z."/>
            <person name="Tsui S.K."/>
        </authorList>
    </citation>
    <scope>NUCLEOTIDE SEQUENCE [LARGE SCALE GENOMIC DNA]</scope>
    <source>
        <strain evidence="9">Derp</strain>
    </source>
</reference>
<name>A0ABQ8JGJ5_DERPT</name>
<feature type="transmembrane region" description="Helical" evidence="6">
    <location>
        <begin position="173"/>
        <end position="195"/>
    </location>
</feature>
<keyword evidence="4 6" id="KW-0472">Membrane</keyword>
<feature type="transmembrane region" description="Helical" evidence="6">
    <location>
        <begin position="369"/>
        <end position="391"/>
    </location>
</feature>
<evidence type="ECO:0000256" key="4">
    <source>
        <dbReference type="ARBA" id="ARBA00023136"/>
    </source>
</evidence>
<feature type="transmembrane region" description="Helical" evidence="6">
    <location>
        <begin position="207"/>
        <end position="226"/>
    </location>
</feature>
<dbReference type="PANTHER" id="PTHR11662:SF399">
    <property type="entry name" value="FI19708P1-RELATED"/>
    <property type="match status" value="1"/>
</dbReference>
<evidence type="ECO:0000256" key="1">
    <source>
        <dbReference type="ARBA" id="ARBA00004141"/>
    </source>
</evidence>
<reference evidence="9 10" key="1">
    <citation type="journal article" date="2018" name="J. Allergy Clin. Immunol.">
        <title>High-quality assembly of Dermatophagoides pteronyssinus genome and transcriptome reveals a wide range of novel allergens.</title>
        <authorList>
            <person name="Liu X.Y."/>
            <person name="Yang K.Y."/>
            <person name="Wang M.Q."/>
            <person name="Kwok J.S."/>
            <person name="Zeng X."/>
            <person name="Yang Z."/>
            <person name="Xiao X.J."/>
            <person name="Lau C.P."/>
            <person name="Li Y."/>
            <person name="Huang Z.M."/>
            <person name="Ba J.G."/>
            <person name="Yim A.K."/>
            <person name="Ouyang C.Y."/>
            <person name="Ngai S.M."/>
            <person name="Chan T.F."/>
            <person name="Leung E.L."/>
            <person name="Liu L."/>
            <person name="Liu Z.G."/>
            <person name="Tsui S.K."/>
        </authorList>
    </citation>
    <scope>NUCLEOTIDE SEQUENCE [LARGE SCALE GENOMIC DNA]</scope>
    <source>
        <strain evidence="9">Derp</strain>
    </source>
</reference>
<feature type="transmembrane region" description="Helical" evidence="6">
    <location>
        <begin position="86"/>
        <end position="106"/>
    </location>
</feature>
<feature type="transmembrane region" description="Helical" evidence="6">
    <location>
        <begin position="268"/>
        <end position="290"/>
    </location>
</feature>
<evidence type="ECO:0000259" key="8">
    <source>
        <dbReference type="PROSITE" id="PS50850"/>
    </source>
</evidence>
<evidence type="ECO:0000256" key="5">
    <source>
        <dbReference type="SAM" id="MobiDB-lite"/>
    </source>
</evidence>
<evidence type="ECO:0000313" key="10">
    <source>
        <dbReference type="Proteomes" id="UP000887458"/>
    </source>
</evidence>
<dbReference type="InterPro" id="IPR020846">
    <property type="entry name" value="MFS_dom"/>
</dbReference>
<feature type="transmembrane region" description="Helical" evidence="6">
    <location>
        <begin position="310"/>
        <end position="331"/>
    </location>
</feature>
<dbReference type="Gene3D" id="1.20.1250.20">
    <property type="entry name" value="MFS general substrate transporter like domains"/>
    <property type="match status" value="3"/>
</dbReference>
<sequence length="943" mass="104644">MQFGKRHLISILCLCSSMMGYIGRINLSTAIVAMARDESINKTDHKEFITDVCPDPKIIGNNSKPVFDFQSSTAQRFDWNQKTQGVILGAFFYGYFALQIGSGRLAEIFGPRILCSLGLFMSGIINLLTPLISNHYGLLITSRILLGVFQAAIFPSCYALSSRWIPDHERSTINSMAFIGGDLGSLIASTLAGYLSRHGFAGGWPSVFYVSGTLITAFSILYFLLVRDDPSLHWIISDSELKYIQAHIKRKKQIETSVSWLRLLSSRVIWAGAFTHFTMIWSLTVFVLKIPEYMHHVLKIPLEKNGLFSALMYMGECSSLLITGIIVDRIIKSERYDKTLVRKICQSITQFGGGICLLLVAVANCNERLFLAATTGTMILNGLQSGGLIALPSDLSNNFSATIFGIFNMIGMTNGFICPLIIGYVLDSDPHHIKHGWWTILRHLISILCLCTTTMSYIGRINLSTAIVAMTFDTHDEAMEESDSKATITDACPDRNFIKKNTSESENEINLQSTTAQRFDWNKKTQGMILGAFFYGYFSLQVMGGRLADMFGPRILCTLGLFMTGMINLLTPLLSNYFGLLITSRVVLGLFQAGIYPSCYALISRWIPDHERSKSNSMAFIGGNLGSLIASTLAGYLSRHGFAGGWPSVFYVSGTLITTFSILYFCLVRNDPAKHWLISESELQYIQEHIKEKKQKKPSVSWLVLLKNRTVWTGAFTYFTSTWSQTVFVLKIPEYMHHVLKIPLEKNGLFSALMYAGECTSLLTTGIIVDRIIKTDRYDKTAIRKICQTTAQIGGAICLLMATIANCNEGLFLFAATATTVTNGLQAGGMVPLPSDLSNDFSGTIFGIINMISMTSGFICPLVIGHIVDANPSRIKHGWWTVFYITAALRTAGGIAFASFISAKPLSLVIIINSEIVHPNNCHSREEQMNDSIRSNQMKELRI</sequence>
<evidence type="ECO:0000256" key="7">
    <source>
        <dbReference type="SAM" id="SignalP"/>
    </source>
</evidence>
<dbReference type="SUPFAM" id="SSF103473">
    <property type="entry name" value="MFS general substrate transporter"/>
    <property type="match status" value="2"/>
</dbReference>
<feature type="domain" description="Major facilitator superfamily (MFS) profile" evidence="8">
    <location>
        <begin position="462"/>
        <end position="905"/>
    </location>
</feature>
<dbReference type="InterPro" id="IPR050382">
    <property type="entry name" value="MFS_Na/Anion_cotransporter"/>
</dbReference>
<dbReference type="Proteomes" id="UP000887458">
    <property type="component" value="Unassembled WGS sequence"/>
</dbReference>
<dbReference type="InterPro" id="IPR036259">
    <property type="entry name" value="MFS_trans_sf"/>
</dbReference>
<comment type="caution">
    <text evidence="9">The sequence shown here is derived from an EMBL/GenBank/DDBJ whole genome shotgun (WGS) entry which is preliminary data.</text>
</comment>
<feature type="chain" id="PRO_5047047960" description="Major facilitator superfamily (MFS) profile domain-containing protein" evidence="7">
    <location>
        <begin position="24"/>
        <end position="943"/>
    </location>
</feature>
<evidence type="ECO:0000256" key="3">
    <source>
        <dbReference type="ARBA" id="ARBA00022989"/>
    </source>
</evidence>
<feature type="transmembrane region" description="Helical" evidence="6">
    <location>
        <begin position="551"/>
        <end position="571"/>
    </location>
</feature>
<feature type="transmembrane region" description="Helical" evidence="6">
    <location>
        <begin position="786"/>
        <end position="805"/>
    </location>
</feature>
<feature type="transmembrane region" description="Helical" evidence="6">
    <location>
        <begin position="879"/>
        <end position="901"/>
    </location>
</feature>
<keyword evidence="2 6" id="KW-0812">Transmembrane</keyword>
<gene>
    <name evidence="9" type="ORF">DERP_002005</name>
</gene>
<feature type="region of interest" description="Disordered" evidence="5">
    <location>
        <begin position="923"/>
        <end position="943"/>
    </location>
</feature>
<dbReference type="InterPro" id="IPR011701">
    <property type="entry name" value="MFS"/>
</dbReference>
<evidence type="ECO:0000313" key="9">
    <source>
        <dbReference type="EMBL" id="KAH9421718.1"/>
    </source>
</evidence>
<feature type="domain" description="Major facilitator superfamily (MFS) profile" evidence="8">
    <location>
        <begin position="8"/>
        <end position="464"/>
    </location>
</feature>
<accession>A0ABQ8JGJ5</accession>
<feature type="transmembrane region" description="Helical" evidence="6">
    <location>
        <begin position="437"/>
        <end position="458"/>
    </location>
</feature>
<protein>
    <recommendedName>
        <fullName evidence="8">Major facilitator superfamily (MFS) profile domain-containing protein</fullName>
    </recommendedName>
</protein>
<feature type="signal peptide" evidence="7">
    <location>
        <begin position="1"/>
        <end position="23"/>
    </location>
</feature>
<comment type="subcellular location">
    <subcellularLocation>
        <location evidence="1">Membrane</location>
        <topology evidence="1">Multi-pass membrane protein</topology>
    </subcellularLocation>
</comment>
<keyword evidence="7" id="KW-0732">Signal</keyword>
<organism evidence="9 10">
    <name type="scientific">Dermatophagoides pteronyssinus</name>
    <name type="common">European house dust mite</name>
    <dbReference type="NCBI Taxonomy" id="6956"/>
    <lineage>
        <taxon>Eukaryota</taxon>
        <taxon>Metazoa</taxon>
        <taxon>Ecdysozoa</taxon>
        <taxon>Arthropoda</taxon>
        <taxon>Chelicerata</taxon>
        <taxon>Arachnida</taxon>
        <taxon>Acari</taxon>
        <taxon>Acariformes</taxon>
        <taxon>Sarcoptiformes</taxon>
        <taxon>Astigmata</taxon>
        <taxon>Psoroptidia</taxon>
        <taxon>Analgoidea</taxon>
        <taxon>Pyroglyphidae</taxon>
        <taxon>Dermatophagoidinae</taxon>
        <taxon>Dermatophagoides</taxon>
    </lineage>
</organism>
<dbReference type="PROSITE" id="PS50850">
    <property type="entry name" value="MFS"/>
    <property type="match status" value="2"/>
</dbReference>
<evidence type="ECO:0000256" key="2">
    <source>
        <dbReference type="ARBA" id="ARBA00022692"/>
    </source>
</evidence>